<evidence type="ECO:0000256" key="1">
    <source>
        <dbReference type="SAM" id="MobiDB-lite"/>
    </source>
</evidence>
<accession>M7SED4</accession>
<feature type="region of interest" description="Disordered" evidence="1">
    <location>
        <begin position="1"/>
        <end position="34"/>
    </location>
</feature>
<dbReference type="AlphaFoldDB" id="M7SED4"/>
<dbReference type="EMBL" id="KB707041">
    <property type="protein sequence ID" value="EMR64589.1"/>
    <property type="molecule type" value="Genomic_DNA"/>
</dbReference>
<dbReference type="KEGG" id="ela:UCREL1_8421"/>
<reference evidence="4" key="1">
    <citation type="journal article" date="2013" name="Genome Announc.">
        <title>Draft genome sequence of the grapevine dieback fungus Eutypa lata UCR-EL1.</title>
        <authorList>
            <person name="Blanco-Ulate B."/>
            <person name="Rolshausen P.E."/>
            <person name="Cantu D."/>
        </authorList>
    </citation>
    <scope>NUCLEOTIDE SEQUENCE [LARGE SCALE GENOMIC DNA]</scope>
    <source>
        <strain evidence="4">UCR-EL1</strain>
    </source>
</reference>
<feature type="compositionally biased region" description="Basic and acidic residues" evidence="1">
    <location>
        <begin position="12"/>
        <end position="27"/>
    </location>
</feature>
<keyword evidence="2" id="KW-0472">Membrane</keyword>
<protein>
    <submittedName>
        <fullName evidence="3">Uncharacterized protein</fullName>
    </submittedName>
</protein>
<proteinExistence type="predicted"/>
<organism evidence="3 4">
    <name type="scientific">Eutypa lata (strain UCR-EL1)</name>
    <name type="common">Grapevine dieback disease fungus</name>
    <name type="synonym">Eutypa armeniacae</name>
    <dbReference type="NCBI Taxonomy" id="1287681"/>
    <lineage>
        <taxon>Eukaryota</taxon>
        <taxon>Fungi</taxon>
        <taxon>Dikarya</taxon>
        <taxon>Ascomycota</taxon>
        <taxon>Pezizomycotina</taxon>
        <taxon>Sordariomycetes</taxon>
        <taxon>Xylariomycetidae</taxon>
        <taxon>Xylariales</taxon>
        <taxon>Diatrypaceae</taxon>
        <taxon>Eutypa</taxon>
    </lineage>
</organism>
<dbReference type="HOGENOM" id="CLU_1740524_0_0_1"/>
<dbReference type="Proteomes" id="UP000012174">
    <property type="component" value="Unassembled WGS sequence"/>
</dbReference>
<sequence length="150" mass="16672">MPSVGTSTQEPVEVKSLESCDAERSSYDESPSSEQFLLNHSEDFDVEAQPSQHQPRPGDKLSTTVPTVREIRIREFEARVSAKFTDLLGPWQPYVTPVFAALRKLLYFAFCLGLGALALIVVWTILIGISIVVGKLAIVAIWIWKKIGLI</sequence>
<feature type="transmembrane region" description="Helical" evidence="2">
    <location>
        <begin position="105"/>
        <end position="121"/>
    </location>
</feature>
<keyword evidence="2" id="KW-0812">Transmembrane</keyword>
<gene>
    <name evidence="3" type="ORF">UCREL1_8421</name>
</gene>
<keyword evidence="4" id="KW-1185">Reference proteome</keyword>
<evidence type="ECO:0000256" key="2">
    <source>
        <dbReference type="SAM" id="Phobius"/>
    </source>
</evidence>
<keyword evidence="2" id="KW-1133">Transmembrane helix</keyword>
<evidence type="ECO:0000313" key="3">
    <source>
        <dbReference type="EMBL" id="EMR64589.1"/>
    </source>
</evidence>
<evidence type="ECO:0000313" key="4">
    <source>
        <dbReference type="Proteomes" id="UP000012174"/>
    </source>
</evidence>
<feature type="compositionally biased region" description="Polar residues" evidence="1">
    <location>
        <begin position="1"/>
        <end position="10"/>
    </location>
</feature>
<dbReference type="OrthoDB" id="4746116at2759"/>
<name>M7SED4_EUTLA</name>